<dbReference type="Proteomes" id="UP000572268">
    <property type="component" value="Unassembled WGS sequence"/>
</dbReference>
<evidence type="ECO:0000256" key="1">
    <source>
        <dbReference type="ARBA" id="ARBA00004141"/>
    </source>
</evidence>
<evidence type="ECO:0000259" key="12">
    <source>
        <dbReference type="Pfam" id="PF01529"/>
    </source>
</evidence>
<feature type="domain" description="Palmitoyltransferase DHHC" evidence="12">
    <location>
        <begin position="144"/>
        <end position="247"/>
    </location>
</feature>
<dbReference type="InterPro" id="IPR020617">
    <property type="entry name" value="Thiolase_C"/>
</dbReference>
<sequence length="945" mass="102089">MITFGHLHAQDMLQSLTPWMYAPRRKSSPSLLLLTGSGLLLHLGLVLLSLFYDLPEPHPGLEAGSLTLFVSTVVLFLDTALSDPGAVPPLEVLSRTGQGPDEAYQREIRDVRGQSFNDGSYALYVNTRLDLDTAKALSNGHDVRFCSTCKIYRLDGWSHCSECGYCIREFDHHCAVVNNCIGLRNRRAFILFVVVCSIYMLLSVGVGVCACVAFATDDDRGRTIVPIPVAWIVVCCAVAVSIILFLLSRSALPRMCQMWIGTAAAGGIVVVYLFFAISRRLPWASLALVLASIVGIVSAWERLMLIDGGAFVIVHFLSSVFVVEVITPRDSKAHKVIRAVLPFMTSFIGRAVFYIVIGMLCSGNYTYKSVRSVTEGSREEGEARMLMALLGEDDGVKVNSGFWSFFCVLSGMFMISTGALTLYYAIKYKGFSLFNSTARQRELSTPMMSAGAGGGPTGGGGSMPNVCPGLDTLRCHQAITRALAQAKVDGGEVDQVIMGHVLSAACGQAPARQAALAAKLPSSTIVMSVNKVCSSGMRAVSIAATSIAVGEADVIVAGGMESMSNTPHALTEARSGGYKYGHGQLVDLVLRDGLWDVYNDIHMGKCAEKTVKEFGITREEQDDYAIQSYQRAAAAWSKGKMKNEASFGGSAFPVEVPPTVKGGEPKIFYSDEEFTNLKIERVAAVRPAFIKDGTITAANASKLNDGAAALVVVSEEFSREQGLTPLARIISWADFEQDPIDYSISPAGAARVALQKAGMTPKDVDVWEINEAFSSVAIANMKLLDLDPSRVNVDGGAVALGHPIGASGARLVGTLTRILVCAVSGVAQLDMVFVLDATGRRFERYRRRCNSERSLRECFPRKGHLTLGPEPFCTPHGYRLPRRLVWCADLDSDSLDGDLCVSAAALCSAARRMSMKRRHSIEGDEVMTMRQRVEEPRTAVTSGIT</sequence>
<dbReference type="NCBIfam" id="TIGR01930">
    <property type="entry name" value="AcCoA-C-Actrans"/>
    <property type="match status" value="1"/>
</dbReference>
<dbReference type="SUPFAM" id="SSF53901">
    <property type="entry name" value="Thiolase-like"/>
    <property type="match status" value="2"/>
</dbReference>
<organism evidence="14 15">
    <name type="scientific">Perkinsus olseni</name>
    <name type="common">Perkinsus atlanticus</name>
    <dbReference type="NCBI Taxonomy" id="32597"/>
    <lineage>
        <taxon>Eukaryota</taxon>
        <taxon>Sar</taxon>
        <taxon>Alveolata</taxon>
        <taxon>Perkinsozoa</taxon>
        <taxon>Perkinsea</taxon>
        <taxon>Perkinsida</taxon>
        <taxon>Perkinsidae</taxon>
        <taxon>Perkinsus</taxon>
    </lineage>
</organism>
<dbReference type="InterPro" id="IPR020613">
    <property type="entry name" value="Thiolase_CS"/>
</dbReference>
<dbReference type="EMBL" id="JABANN010000749">
    <property type="protein sequence ID" value="KAF4654085.1"/>
    <property type="molecule type" value="Genomic_DNA"/>
</dbReference>
<dbReference type="GO" id="GO:0003985">
    <property type="term" value="F:acetyl-CoA C-acetyltransferase activity"/>
    <property type="evidence" value="ECO:0007669"/>
    <property type="project" value="TreeGrafter"/>
</dbReference>
<dbReference type="GO" id="GO:0016020">
    <property type="term" value="C:membrane"/>
    <property type="evidence" value="ECO:0007669"/>
    <property type="project" value="UniProtKB-SubCell"/>
</dbReference>
<dbReference type="InterPro" id="IPR020615">
    <property type="entry name" value="Thiolase_acyl_enz_int_AS"/>
</dbReference>
<dbReference type="PANTHER" id="PTHR18919">
    <property type="entry name" value="ACETYL-COA C-ACYLTRANSFERASE"/>
    <property type="match status" value="1"/>
</dbReference>
<keyword evidence="9" id="KW-0012">Acyltransferase</keyword>
<feature type="transmembrane region" description="Helical" evidence="10">
    <location>
        <begin position="308"/>
        <end position="327"/>
    </location>
</feature>
<feature type="transmembrane region" description="Helical" evidence="10">
    <location>
        <begin position="259"/>
        <end position="277"/>
    </location>
</feature>
<dbReference type="InterPro" id="IPR020616">
    <property type="entry name" value="Thiolase_N"/>
</dbReference>
<dbReference type="PROSITE" id="PS00098">
    <property type="entry name" value="THIOLASE_1"/>
    <property type="match status" value="1"/>
</dbReference>
<keyword evidence="5" id="KW-0479">Metal-binding</keyword>
<evidence type="ECO:0000256" key="4">
    <source>
        <dbReference type="ARBA" id="ARBA00022692"/>
    </source>
</evidence>
<gene>
    <name evidence="14" type="ORF">FOL46_008876</name>
</gene>
<dbReference type="Pfam" id="PF01529">
    <property type="entry name" value="DHHC"/>
    <property type="match status" value="1"/>
</dbReference>
<evidence type="ECO:0000256" key="5">
    <source>
        <dbReference type="ARBA" id="ARBA00022723"/>
    </source>
</evidence>
<feature type="transmembrane region" description="Helical" evidence="10">
    <location>
        <begin position="227"/>
        <end position="247"/>
    </location>
</feature>
<evidence type="ECO:0000259" key="13">
    <source>
        <dbReference type="Pfam" id="PF02803"/>
    </source>
</evidence>
<dbReference type="CDD" id="cd00751">
    <property type="entry name" value="thiolase"/>
    <property type="match status" value="1"/>
</dbReference>
<evidence type="ECO:0000256" key="3">
    <source>
        <dbReference type="ARBA" id="ARBA00022679"/>
    </source>
</evidence>
<dbReference type="GO" id="GO:0016409">
    <property type="term" value="F:palmitoyltransferase activity"/>
    <property type="evidence" value="ECO:0007669"/>
    <property type="project" value="InterPro"/>
</dbReference>
<dbReference type="InterPro" id="IPR016039">
    <property type="entry name" value="Thiolase-like"/>
</dbReference>
<evidence type="ECO:0000256" key="8">
    <source>
        <dbReference type="ARBA" id="ARBA00023136"/>
    </source>
</evidence>
<dbReference type="PANTHER" id="PTHR18919:SF156">
    <property type="entry name" value="ACETYL-COA ACETYLTRANSFERASE, MITOCHONDRIAL"/>
    <property type="match status" value="1"/>
</dbReference>
<comment type="subcellular location">
    <subcellularLocation>
        <location evidence="1">Membrane</location>
        <topology evidence="1">Multi-pass membrane protein</topology>
    </subcellularLocation>
</comment>
<dbReference type="GO" id="GO:0006635">
    <property type="term" value="P:fatty acid beta-oxidation"/>
    <property type="evidence" value="ECO:0007669"/>
    <property type="project" value="TreeGrafter"/>
</dbReference>
<feature type="transmembrane region" description="Helical" evidence="10">
    <location>
        <begin position="189"/>
        <end position="215"/>
    </location>
</feature>
<keyword evidence="4 10" id="KW-0812">Transmembrane</keyword>
<reference evidence="14 15" key="1">
    <citation type="submission" date="2020-04" db="EMBL/GenBank/DDBJ databases">
        <title>Perkinsus olseni comparative genomics.</title>
        <authorList>
            <person name="Bogema D.R."/>
        </authorList>
    </citation>
    <scope>NUCLEOTIDE SEQUENCE [LARGE SCALE GENOMIC DNA]</scope>
    <source>
        <strain evidence="14">ATCC PRA-31</strain>
    </source>
</reference>
<feature type="domain" description="Thiolase N-terminal" evidence="11">
    <location>
        <begin position="477"/>
        <end position="716"/>
    </location>
</feature>
<comment type="similarity">
    <text evidence="2">Belongs to the thiolase-like superfamily. Thiolase family.</text>
</comment>
<dbReference type="PROSITE" id="PS50216">
    <property type="entry name" value="DHHC"/>
    <property type="match status" value="1"/>
</dbReference>
<evidence type="ECO:0000313" key="14">
    <source>
        <dbReference type="EMBL" id="KAF4654085.1"/>
    </source>
</evidence>
<dbReference type="PROSITE" id="PS00737">
    <property type="entry name" value="THIOLASE_2"/>
    <property type="match status" value="1"/>
</dbReference>
<keyword evidence="3" id="KW-0808">Transferase</keyword>
<dbReference type="Pfam" id="PF02803">
    <property type="entry name" value="Thiolase_C"/>
    <property type="match status" value="1"/>
</dbReference>
<feature type="transmembrane region" description="Helical" evidence="10">
    <location>
        <begin position="283"/>
        <end position="301"/>
    </location>
</feature>
<keyword evidence="7 10" id="KW-1133">Transmembrane helix</keyword>
<feature type="transmembrane region" description="Helical" evidence="10">
    <location>
        <begin position="63"/>
        <end position="81"/>
    </location>
</feature>
<dbReference type="GO" id="GO:0046872">
    <property type="term" value="F:metal ion binding"/>
    <property type="evidence" value="ECO:0007669"/>
    <property type="project" value="UniProtKB-KW"/>
</dbReference>
<evidence type="ECO:0000256" key="10">
    <source>
        <dbReference type="SAM" id="Phobius"/>
    </source>
</evidence>
<feature type="transmembrane region" description="Helical" evidence="10">
    <location>
        <begin position="31"/>
        <end position="51"/>
    </location>
</feature>
<feature type="domain" description="Thiolase C-terminal" evidence="13">
    <location>
        <begin position="723"/>
        <end position="820"/>
    </location>
</feature>
<dbReference type="InterPro" id="IPR001594">
    <property type="entry name" value="Palmitoyltrfase_DHHC"/>
</dbReference>
<dbReference type="Pfam" id="PF00108">
    <property type="entry name" value="Thiolase_N"/>
    <property type="match status" value="1"/>
</dbReference>
<comment type="caution">
    <text evidence="14">The sequence shown here is derived from an EMBL/GenBank/DDBJ whole genome shotgun (WGS) entry which is preliminary data.</text>
</comment>
<feature type="transmembrane region" description="Helical" evidence="10">
    <location>
        <begin position="402"/>
        <end position="426"/>
    </location>
</feature>
<evidence type="ECO:0000259" key="11">
    <source>
        <dbReference type="Pfam" id="PF00108"/>
    </source>
</evidence>
<dbReference type="Gene3D" id="3.40.47.10">
    <property type="match status" value="1"/>
</dbReference>
<dbReference type="AlphaFoldDB" id="A0A7J6L3B7"/>
<evidence type="ECO:0000313" key="15">
    <source>
        <dbReference type="Proteomes" id="UP000572268"/>
    </source>
</evidence>
<feature type="transmembrane region" description="Helical" evidence="10">
    <location>
        <begin position="339"/>
        <end position="361"/>
    </location>
</feature>
<keyword evidence="6" id="KW-0630">Potassium</keyword>
<dbReference type="GO" id="GO:0005739">
    <property type="term" value="C:mitochondrion"/>
    <property type="evidence" value="ECO:0007669"/>
    <property type="project" value="TreeGrafter"/>
</dbReference>
<evidence type="ECO:0000256" key="2">
    <source>
        <dbReference type="ARBA" id="ARBA00010982"/>
    </source>
</evidence>
<dbReference type="InterPro" id="IPR002155">
    <property type="entry name" value="Thiolase"/>
</dbReference>
<name>A0A7J6L3B7_PEROL</name>
<accession>A0A7J6L3B7</accession>
<protein>
    <recommendedName>
        <fullName evidence="16">Erg10, acetyl-CoA C-acetyltransferase</fullName>
    </recommendedName>
</protein>
<keyword evidence="8 10" id="KW-0472">Membrane</keyword>
<proteinExistence type="inferred from homology"/>
<evidence type="ECO:0008006" key="16">
    <source>
        <dbReference type="Google" id="ProtNLM"/>
    </source>
</evidence>
<evidence type="ECO:0000256" key="6">
    <source>
        <dbReference type="ARBA" id="ARBA00022958"/>
    </source>
</evidence>
<evidence type="ECO:0000256" key="7">
    <source>
        <dbReference type="ARBA" id="ARBA00022989"/>
    </source>
</evidence>
<evidence type="ECO:0000256" key="9">
    <source>
        <dbReference type="ARBA" id="ARBA00023315"/>
    </source>
</evidence>